<dbReference type="PANTHER" id="PTHR11089:SF9">
    <property type="entry name" value="NUCLEOLAR GTP-BINDING PROTEIN 2"/>
    <property type="match status" value="1"/>
</dbReference>
<protein>
    <recommendedName>
        <fullName evidence="3">G domain-containing protein</fullName>
    </recommendedName>
</protein>
<accession>A0A9P6E2G3</accession>
<sequence length="373" mass="40725">MMLRSPMPERVLGSAFSPKAQRKTSRLEVSSIEEFGAITSATDPYIALDTPGVELSASAALAAISLANPISTGDIFAREALVMPALGAYLFSRHFTTNIRRTGQSSRFFRMLSCISWTLMFPSVRNSTPLLISKKRNVDKQVIFAINKCDLVGNAPRSSRLSQASRLLRPWKINLAFSYPSLVLVMSDVGHSRSSGINIFYFCLHVLSDSKHGNDTDHIGSRNPGSMGFVSIPYGTNSGIPCIDEPLVRGGISHSAPSSVHSDKWQISVGFIGYPNVGKTSVNNCLKKFCTVAPFPGETMDISHPLPGIVPTSAHDSEADSVLKGVLRPQESLYTSEFIHALLDRVRPVYLTRTYDLPSHLRADLDPQGLDMP</sequence>
<organism evidence="4 5">
    <name type="scientific">Hydnum rufescens UP504</name>
    <dbReference type="NCBI Taxonomy" id="1448309"/>
    <lineage>
        <taxon>Eukaryota</taxon>
        <taxon>Fungi</taxon>
        <taxon>Dikarya</taxon>
        <taxon>Basidiomycota</taxon>
        <taxon>Agaricomycotina</taxon>
        <taxon>Agaricomycetes</taxon>
        <taxon>Cantharellales</taxon>
        <taxon>Hydnaceae</taxon>
        <taxon>Hydnum</taxon>
    </lineage>
</organism>
<proteinExistence type="predicted"/>
<dbReference type="InterPro" id="IPR006073">
    <property type="entry name" value="GTP-bd"/>
</dbReference>
<evidence type="ECO:0000256" key="2">
    <source>
        <dbReference type="ARBA" id="ARBA00023134"/>
    </source>
</evidence>
<dbReference type="Proteomes" id="UP000886523">
    <property type="component" value="Unassembled WGS sequence"/>
</dbReference>
<comment type="caution">
    <text evidence="4">The sequence shown here is derived from an EMBL/GenBank/DDBJ whole genome shotgun (WGS) entry which is preliminary data.</text>
</comment>
<keyword evidence="2" id="KW-0342">GTP-binding</keyword>
<gene>
    <name evidence="4" type="ORF">BS47DRAFT_1481589</name>
</gene>
<keyword evidence="1" id="KW-0547">Nucleotide-binding</keyword>
<dbReference type="GO" id="GO:0005730">
    <property type="term" value="C:nucleolus"/>
    <property type="evidence" value="ECO:0007669"/>
    <property type="project" value="TreeGrafter"/>
</dbReference>
<evidence type="ECO:0000313" key="4">
    <source>
        <dbReference type="EMBL" id="KAF9520225.1"/>
    </source>
</evidence>
<reference evidence="4" key="1">
    <citation type="journal article" date="2020" name="Nat. Commun.">
        <title>Large-scale genome sequencing of mycorrhizal fungi provides insights into the early evolution of symbiotic traits.</title>
        <authorList>
            <person name="Miyauchi S."/>
            <person name="Kiss E."/>
            <person name="Kuo A."/>
            <person name="Drula E."/>
            <person name="Kohler A."/>
            <person name="Sanchez-Garcia M."/>
            <person name="Morin E."/>
            <person name="Andreopoulos B."/>
            <person name="Barry K.W."/>
            <person name="Bonito G."/>
            <person name="Buee M."/>
            <person name="Carver A."/>
            <person name="Chen C."/>
            <person name="Cichocki N."/>
            <person name="Clum A."/>
            <person name="Culley D."/>
            <person name="Crous P.W."/>
            <person name="Fauchery L."/>
            <person name="Girlanda M."/>
            <person name="Hayes R.D."/>
            <person name="Keri Z."/>
            <person name="LaButti K."/>
            <person name="Lipzen A."/>
            <person name="Lombard V."/>
            <person name="Magnuson J."/>
            <person name="Maillard F."/>
            <person name="Murat C."/>
            <person name="Nolan M."/>
            <person name="Ohm R.A."/>
            <person name="Pangilinan J."/>
            <person name="Pereira M.F."/>
            <person name="Perotto S."/>
            <person name="Peter M."/>
            <person name="Pfister S."/>
            <person name="Riley R."/>
            <person name="Sitrit Y."/>
            <person name="Stielow J.B."/>
            <person name="Szollosi G."/>
            <person name="Zifcakova L."/>
            <person name="Stursova M."/>
            <person name="Spatafora J.W."/>
            <person name="Tedersoo L."/>
            <person name="Vaario L.M."/>
            <person name="Yamada A."/>
            <person name="Yan M."/>
            <person name="Wang P."/>
            <person name="Xu J."/>
            <person name="Bruns T."/>
            <person name="Baldrian P."/>
            <person name="Vilgalys R."/>
            <person name="Dunand C."/>
            <person name="Henrissat B."/>
            <person name="Grigoriev I.V."/>
            <person name="Hibbett D."/>
            <person name="Nagy L.G."/>
            <person name="Martin F.M."/>
        </authorList>
    </citation>
    <scope>NUCLEOTIDE SEQUENCE</scope>
    <source>
        <strain evidence="4">UP504</strain>
    </source>
</reference>
<keyword evidence="5" id="KW-1185">Reference proteome</keyword>
<evidence type="ECO:0000313" key="5">
    <source>
        <dbReference type="Proteomes" id="UP000886523"/>
    </source>
</evidence>
<dbReference type="Gene3D" id="3.40.50.300">
    <property type="entry name" value="P-loop containing nucleotide triphosphate hydrolases"/>
    <property type="match status" value="1"/>
</dbReference>
<evidence type="ECO:0000256" key="1">
    <source>
        <dbReference type="ARBA" id="ARBA00022741"/>
    </source>
</evidence>
<dbReference type="AlphaFoldDB" id="A0A9P6E2G3"/>
<name>A0A9P6E2G3_9AGAM</name>
<evidence type="ECO:0000259" key="3">
    <source>
        <dbReference type="Pfam" id="PF01926"/>
    </source>
</evidence>
<dbReference type="PANTHER" id="PTHR11089">
    <property type="entry name" value="GTP-BINDING PROTEIN-RELATED"/>
    <property type="match status" value="1"/>
</dbReference>
<dbReference type="EMBL" id="MU128913">
    <property type="protein sequence ID" value="KAF9520225.1"/>
    <property type="molecule type" value="Genomic_DNA"/>
</dbReference>
<dbReference type="SUPFAM" id="SSF52540">
    <property type="entry name" value="P-loop containing nucleoside triphosphate hydrolases"/>
    <property type="match status" value="1"/>
</dbReference>
<dbReference type="GO" id="GO:0005525">
    <property type="term" value="F:GTP binding"/>
    <property type="evidence" value="ECO:0007669"/>
    <property type="project" value="UniProtKB-KW"/>
</dbReference>
<dbReference type="InterPro" id="IPR050755">
    <property type="entry name" value="TRAFAC_YlqF/YawG_RiboMat"/>
</dbReference>
<dbReference type="OrthoDB" id="444945at2759"/>
<dbReference type="Pfam" id="PF01926">
    <property type="entry name" value="MMR_HSR1"/>
    <property type="match status" value="1"/>
</dbReference>
<dbReference type="InterPro" id="IPR027417">
    <property type="entry name" value="P-loop_NTPase"/>
</dbReference>
<feature type="domain" description="G" evidence="3">
    <location>
        <begin position="269"/>
        <end position="303"/>
    </location>
</feature>